<dbReference type="AlphaFoldDB" id="A0A834XU46"/>
<evidence type="ECO:0000313" key="1">
    <source>
        <dbReference type="EMBL" id="KAF7992543.1"/>
    </source>
</evidence>
<proteinExistence type="predicted"/>
<accession>A0A834XU46</accession>
<protein>
    <submittedName>
        <fullName evidence="1">Uncharacterized protein</fullName>
    </submittedName>
</protein>
<organism evidence="1 2">
    <name type="scientific">Aphidius gifuensis</name>
    <name type="common">Parasitoid wasp</name>
    <dbReference type="NCBI Taxonomy" id="684658"/>
    <lineage>
        <taxon>Eukaryota</taxon>
        <taxon>Metazoa</taxon>
        <taxon>Ecdysozoa</taxon>
        <taxon>Arthropoda</taxon>
        <taxon>Hexapoda</taxon>
        <taxon>Insecta</taxon>
        <taxon>Pterygota</taxon>
        <taxon>Neoptera</taxon>
        <taxon>Endopterygota</taxon>
        <taxon>Hymenoptera</taxon>
        <taxon>Apocrita</taxon>
        <taxon>Ichneumonoidea</taxon>
        <taxon>Braconidae</taxon>
        <taxon>Aphidiinae</taxon>
        <taxon>Aphidius</taxon>
    </lineage>
</organism>
<reference evidence="1 2" key="1">
    <citation type="submission" date="2020-08" db="EMBL/GenBank/DDBJ databases">
        <title>Aphidius gifuensis genome sequencing and assembly.</title>
        <authorList>
            <person name="Du Z."/>
        </authorList>
    </citation>
    <scope>NUCLEOTIDE SEQUENCE [LARGE SCALE GENOMIC DNA]</scope>
    <source>
        <strain evidence="1">YNYX2018</strain>
        <tissue evidence="1">Adults</tissue>
    </source>
</reference>
<dbReference type="Proteomes" id="UP000639338">
    <property type="component" value="Unassembled WGS sequence"/>
</dbReference>
<keyword evidence="2" id="KW-1185">Reference proteome</keyword>
<name>A0A834XU46_APHGI</name>
<dbReference type="OrthoDB" id="7694400at2759"/>
<comment type="caution">
    <text evidence="1">The sequence shown here is derived from an EMBL/GenBank/DDBJ whole genome shotgun (WGS) entry which is preliminary data.</text>
</comment>
<sequence>MSDDDVIDRLSLSDSSVVNQSIEDDNENGTISNSTSDFNFNDPTINEYFNLINTSDWDRSYGVRKLKSGYSIGNSRIFVKENNLIIKDHEYPLTLVNLEEQMSKLETTITPWDAVSKMWSDTYSERRILLTDGMSISSYFQKFPCLSLAKGQELLVSDFLKLYPGYENTFQQNWTRIKPLFMSKLQEINIENPDDNKWQSILSAARTEYEDSLIFWLLPYSLLSKGEKRGRKSKKPEQSTKHSTLIEYRKSFIINVEVQYSSYFIVIR</sequence>
<evidence type="ECO:0000313" key="2">
    <source>
        <dbReference type="Proteomes" id="UP000639338"/>
    </source>
</evidence>
<dbReference type="EMBL" id="JACMRX010000003">
    <property type="protein sequence ID" value="KAF7992543.1"/>
    <property type="molecule type" value="Genomic_DNA"/>
</dbReference>
<gene>
    <name evidence="1" type="ORF">HCN44_004887</name>
</gene>